<evidence type="ECO:0000256" key="4">
    <source>
        <dbReference type="ARBA" id="ARBA00023274"/>
    </source>
</evidence>
<dbReference type="OrthoDB" id="21463at2759"/>
<comment type="caution">
    <text evidence="8">The sequence shown here is derived from an EMBL/GenBank/DDBJ whole genome shotgun (WGS) entry which is preliminary data.</text>
</comment>
<keyword evidence="3 6" id="KW-0689">Ribosomal protein</keyword>
<name>A0A9P0ZK08_CUSEU</name>
<dbReference type="SUPFAM" id="SSF46911">
    <property type="entry name" value="Ribosomal protein S18"/>
    <property type="match status" value="1"/>
</dbReference>
<dbReference type="NCBIfam" id="TIGR00165">
    <property type="entry name" value="S18"/>
    <property type="match status" value="1"/>
</dbReference>
<evidence type="ECO:0000256" key="6">
    <source>
        <dbReference type="RuleBase" id="RU003910"/>
    </source>
</evidence>
<dbReference type="PANTHER" id="PTHR13479">
    <property type="entry name" value="30S RIBOSOMAL PROTEIN S18"/>
    <property type="match status" value="1"/>
</dbReference>
<dbReference type="GO" id="GO:0006412">
    <property type="term" value="P:translation"/>
    <property type="evidence" value="ECO:0007669"/>
    <property type="project" value="InterPro"/>
</dbReference>
<accession>A0A9P0ZK08</accession>
<keyword evidence="2" id="KW-0694">RNA-binding</keyword>
<dbReference type="Proteomes" id="UP001152484">
    <property type="component" value="Unassembled WGS sequence"/>
</dbReference>
<dbReference type="Pfam" id="PF01084">
    <property type="entry name" value="Ribosomal_S18"/>
    <property type="match status" value="1"/>
</dbReference>
<proteinExistence type="inferred from homology"/>
<keyword evidence="1" id="KW-0699">rRNA-binding</keyword>
<dbReference type="EMBL" id="CAMAPE010000045">
    <property type="protein sequence ID" value="CAH9104256.1"/>
    <property type="molecule type" value="Genomic_DNA"/>
</dbReference>
<dbReference type="InterPro" id="IPR001648">
    <property type="entry name" value="Ribosomal_bS18"/>
</dbReference>
<feature type="compositionally biased region" description="Basic and acidic residues" evidence="7">
    <location>
        <begin position="48"/>
        <end position="60"/>
    </location>
</feature>
<comment type="similarity">
    <text evidence="6">Belongs to the bacterial ribosomal protein bS18 family.</text>
</comment>
<dbReference type="GO" id="GO:0070181">
    <property type="term" value="F:small ribosomal subunit rRNA binding"/>
    <property type="evidence" value="ECO:0007669"/>
    <property type="project" value="TreeGrafter"/>
</dbReference>
<dbReference type="InterPro" id="IPR036870">
    <property type="entry name" value="Ribosomal_bS18_sf"/>
</dbReference>
<feature type="compositionally biased region" description="Polar residues" evidence="7">
    <location>
        <begin position="30"/>
        <end position="47"/>
    </location>
</feature>
<evidence type="ECO:0000256" key="5">
    <source>
        <dbReference type="ARBA" id="ARBA00035266"/>
    </source>
</evidence>
<feature type="region of interest" description="Disordered" evidence="7">
    <location>
        <begin position="76"/>
        <end position="98"/>
    </location>
</feature>
<dbReference type="GO" id="GO:0005763">
    <property type="term" value="C:mitochondrial small ribosomal subunit"/>
    <property type="evidence" value="ECO:0007669"/>
    <property type="project" value="TreeGrafter"/>
</dbReference>
<organism evidence="8 9">
    <name type="scientific">Cuscuta europaea</name>
    <name type="common">European dodder</name>
    <dbReference type="NCBI Taxonomy" id="41803"/>
    <lineage>
        <taxon>Eukaryota</taxon>
        <taxon>Viridiplantae</taxon>
        <taxon>Streptophyta</taxon>
        <taxon>Embryophyta</taxon>
        <taxon>Tracheophyta</taxon>
        <taxon>Spermatophyta</taxon>
        <taxon>Magnoliopsida</taxon>
        <taxon>eudicotyledons</taxon>
        <taxon>Gunneridae</taxon>
        <taxon>Pentapetalae</taxon>
        <taxon>asterids</taxon>
        <taxon>lamiids</taxon>
        <taxon>Solanales</taxon>
        <taxon>Convolvulaceae</taxon>
        <taxon>Cuscuteae</taxon>
        <taxon>Cuscuta</taxon>
        <taxon>Cuscuta subgen. Cuscuta</taxon>
    </lineage>
</organism>
<evidence type="ECO:0000313" key="9">
    <source>
        <dbReference type="Proteomes" id="UP001152484"/>
    </source>
</evidence>
<dbReference type="Gene3D" id="4.10.640.10">
    <property type="entry name" value="Ribosomal protein S18"/>
    <property type="match status" value="1"/>
</dbReference>
<evidence type="ECO:0000256" key="2">
    <source>
        <dbReference type="ARBA" id="ARBA00022884"/>
    </source>
</evidence>
<reference evidence="8" key="1">
    <citation type="submission" date="2022-07" db="EMBL/GenBank/DDBJ databases">
        <authorList>
            <person name="Macas J."/>
            <person name="Novak P."/>
            <person name="Neumann P."/>
        </authorList>
    </citation>
    <scope>NUCLEOTIDE SEQUENCE</scope>
</reference>
<protein>
    <recommendedName>
        <fullName evidence="5">Small ribosomal subunit protein bS18c</fullName>
    </recommendedName>
</protein>
<gene>
    <name evidence="8" type="ORF">CEURO_LOCUS16482</name>
</gene>
<evidence type="ECO:0000256" key="1">
    <source>
        <dbReference type="ARBA" id="ARBA00022730"/>
    </source>
</evidence>
<dbReference type="GO" id="GO:0003735">
    <property type="term" value="F:structural constituent of ribosome"/>
    <property type="evidence" value="ECO:0007669"/>
    <property type="project" value="InterPro"/>
</dbReference>
<dbReference type="PANTHER" id="PTHR13479:SF65">
    <property type="entry name" value="F10K1.8 PROTEIN"/>
    <property type="match status" value="1"/>
</dbReference>
<evidence type="ECO:0000256" key="7">
    <source>
        <dbReference type="SAM" id="MobiDB-lite"/>
    </source>
</evidence>
<dbReference type="PRINTS" id="PR00974">
    <property type="entry name" value="RIBOSOMALS18"/>
</dbReference>
<evidence type="ECO:0000313" key="8">
    <source>
        <dbReference type="EMBL" id="CAH9104256.1"/>
    </source>
</evidence>
<feature type="region of interest" description="Disordered" evidence="7">
    <location>
        <begin position="30"/>
        <end position="61"/>
    </location>
</feature>
<keyword evidence="4 6" id="KW-0687">Ribonucleoprotein</keyword>
<keyword evidence="9" id="KW-1185">Reference proteome</keyword>
<evidence type="ECO:0000256" key="3">
    <source>
        <dbReference type="ARBA" id="ARBA00022980"/>
    </source>
</evidence>
<sequence>MRFIQGILFYVDAGVSRKLCTPQVIRTFSTNPAFDNNNLNQSSFESANHSEQRPFGDTSRKSPTFGPFYQHFSRAQRDNKPSNMGYDNAKLNQSPFRSPNYSEQLPFDDSMNTGFDSKRFNQNSSEFGSYSEQRPFGDTIGKTPVHKSFYQKLDRVERSFQGSHVSSENRSSYLDGLDESVNTLCDGMDSKLKQAAAYFEFDPDEVEKEDYSFRKDITFFPGSTYDIKDLDLRKPGVQKSWKRPSFQTTTREVLEKADFRNVGFLANFITDAGIIIKRSKTGISATAQRKVAREIKTARAFGLLPFTTMGTKHFKFGKTMENLDSDYAYETHYHNFVDTDASVEPLE</sequence>
<dbReference type="AlphaFoldDB" id="A0A9P0ZK08"/>